<dbReference type="AlphaFoldDB" id="A0AA39GT80"/>
<dbReference type="PROSITE" id="PS51363">
    <property type="entry name" value="W2"/>
    <property type="match status" value="1"/>
</dbReference>
<evidence type="ECO:0000313" key="6">
    <source>
        <dbReference type="Proteomes" id="UP001175271"/>
    </source>
</evidence>
<dbReference type="EMBL" id="JAUCMV010000005">
    <property type="protein sequence ID" value="KAK0393127.1"/>
    <property type="molecule type" value="Genomic_DNA"/>
</dbReference>
<accession>A0AA39GT80</accession>
<dbReference type="InterPro" id="IPR016024">
    <property type="entry name" value="ARM-type_fold"/>
</dbReference>
<dbReference type="GO" id="GO:0003743">
    <property type="term" value="F:translation initiation factor activity"/>
    <property type="evidence" value="ECO:0007669"/>
    <property type="project" value="TreeGrafter"/>
</dbReference>
<dbReference type="InterPro" id="IPR029044">
    <property type="entry name" value="Nucleotide-diphossugar_trans"/>
</dbReference>
<dbReference type="InterPro" id="IPR051956">
    <property type="entry name" value="eIF2B_epsilon"/>
</dbReference>
<reference evidence="5" key="1">
    <citation type="submission" date="2023-06" db="EMBL/GenBank/DDBJ databases">
        <title>Genomic analysis of the entomopathogenic nematode Steinernema hermaphroditum.</title>
        <authorList>
            <person name="Schwarz E.M."/>
            <person name="Heppert J.K."/>
            <person name="Baniya A."/>
            <person name="Schwartz H.T."/>
            <person name="Tan C.-H."/>
            <person name="Antoshechkin I."/>
            <person name="Sternberg P.W."/>
            <person name="Goodrich-Blair H."/>
            <person name="Dillman A.R."/>
        </authorList>
    </citation>
    <scope>NUCLEOTIDE SEQUENCE</scope>
    <source>
        <strain evidence="5">PS9179</strain>
        <tissue evidence="5">Whole animal</tissue>
    </source>
</reference>
<evidence type="ECO:0000313" key="5">
    <source>
        <dbReference type="EMBL" id="KAK0393127.1"/>
    </source>
</evidence>
<protein>
    <recommendedName>
        <fullName evidence="1">Translation initiation factor eIF2B subunit epsilon</fullName>
    </recommendedName>
    <alternativeName>
        <fullName evidence="2">eIF2B GDP-GTP exchange factor subunit epsilon</fullName>
    </alternativeName>
</protein>
<dbReference type="GO" id="GO:0031369">
    <property type="term" value="F:translation initiation factor binding"/>
    <property type="evidence" value="ECO:0007669"/>
    <property type="project" value="InterPro"/>
</dbReference>
<dbReference type="Proteomes" id="UP001175271">
    <property type="component" value="Unassembled WGS sequence"/>
</dbReference>
<evidence type="ECO:0000259" key="4">
    <source>
        <dbReference type="PROSITE" id="PS51363"/>
    </source>
</evidence>
<dbReference type="GO" id="GO:0005085">
    <property type="term" value="F:guanyl-nucleotide exchange factor activity"/>
    <property type="evidence" value="ECO:0007669"/>
    <property type="project" value="InterPro"/>
</dbReference>
<evidence type="ECO:0000256" key="3">
    <source>
        <dbReference type="SAM" id="MobiDB-lite"/>
    </source>
</evidence>
<evidence type="ECO:0000256" key="2">
    <source>
        <dbReference type="ARBA" id="ARBA00044345"/>
    </source>
</evidence>
<evidence type="ECO:0000256" key="1">
    <source>
        <dbReference type="ARBA" id="ARBA00044144"/>
    </source>
</evidence>
<comment type="caution">
    <text evidence="5">The sequence shown here is derived from an EMBL/GenBank/DDBJ whole genome shotgun (WGS) entry which is preliminary data.</text>
</comment>
<dbReference type="PANTHER" id="PTHR45887:SF1">
    <property type="entry name" value="TRANSLATION INITIATION FACTOR EIF-2B SUBUNIT EPSILON"/>
    <property type="match status" value="1"/>
</dbReference>
<dbReference type="SMART" id="SM00515">
    <property type="entry name" value="eIF5C"/>
    <property type="match status" value="1"/>
</dbReference>
<dbReference type="SUPFAM" id="SSF53448">
    <property type="entry name" value="Nucleotide-diphospho-sugar transferases"/>
    <property type="match status" value="1"/>
</dbReference>
<dbReference type="Gene3D" id="1.25.40.180">
    <property type="match status" value="1"/>
</dbReference>
<feature type="region of interest" description="Disordered" evidence="3">
    <location>
        <begin position="544"/>
        <end position="564"/>
    </location>
</feature>
<dbReference type="InterPro" id="IPR044123">
    <property type="entry name" value="W2_eIF2B_epsilon"/>
</dbReference>
<gene>
    <name evidence="5" type="ORF">QR680_000068</name>
</gene>
<dbReference type="Pfam" id="PF25087">
    <property type="entry name" value="GMPPB_C"/>
    <property type="match status" value="1"/>
</dbReference>
<dbReference type="InterPro" id="IPR056729">
    <property type="entry name" value="GMPPB_C"/>
</dbReference>
<sequence length="733" mass="83767">MAGGKRESTTQLVPTDTLLAEQLLRKRGYATQKCKCEFDDIDHRVSIYDRLCALGNSIQILHLIPHTAIRNFLRKNALNNSGFICGEIMAKHTKRPELTAVVIGDNFDPRFSPFLHSSQWAMKHLGALTALEACLIWLARTPVTNVILVVSTEDEKRFNELSSILHSYKTYFSGLLVSGKNIMSVGDAIREVEQRSLITGEFVLVHNVATICSSKLDEEFAAFRERRKTDKNNCLTLLYAQANHDMNPVIAVGRHTKKLMFYFKKERTLELDIKKDCYANDTEIRRDLRDTGIAFCAPSVAAQFTDNFDFQERDDIIRELLVNEEILCQHIHVEVLSDKYAASCVTDYASLLATEKLLMERWFFPIVPELRTFSNVNRNINTHGLRRRIYITASKEHVRIKQYHKIKSCYWNVCFNASLTLGRDCALENVVIEENVEIANNVTIKDCHIGKNVVIGNSCRLSNCVIGDNAVIGNNCNVTSKTFVGENVVIPDDTHITEGSIILMHRPDEDDYTIGEKNSYYEVRFKHRTGFWKNTHLERRRARTVSQAGDHTGDHHSEKEEADDETDIMRFFNEISESMQQAVDNMESEEHKTSNLILEINSSKLAYNMTMEDVAKNVFLAFLKLGYCSDLDSIKSLVKEWLHVFNNYYSPHKNQIQLLLALEEYSNAHAGIAKIANHIVHFLYSECDVLQEEAILEWFGTLISGSDMYEKIKPIVDWLQESSGEEESDEDAD</sequence>
<dbReference type="SUPFAM" id="SSF48371">
    <property type="entry name" value="ARM repeat"/>
    <property type="match status" value="1"/>
</dbReference>
<proteinExistence type="predicted"/>
<organism evidence="5 6">
    <name type="scientific">Steinernema hermaphroditum</name>
    <dbReference type="NCBI Taxonomy" id="289476"/>
    <lineage>
        <taxon>Eukaryota</taxon>
        <taxon>Metazoa</taxon>
        <taxon>Ecdysozoa</taxon>
        <taxon>Nematoda</taxon>
        <taxon>Chromadorea</taxon>
        <taxon>Rhabditida</taxon>
        <taxon>Tylenchina</taxon>
        <taxon>Panagrolaimomorpha</taxon>
        <taxon>Strongyloidoidea</taxon>
        <taxon>Steinernematidae</taxon>
        <taxon>Steinernema</taxon>
    </lineage>
</organism>
<dbReference type="InterPro" id="IPR003307">
    <property type="entry name" value="W2_domain"/>
</dbReference>
<keyword evidence="6" id="KW-1185">Reference proteome</keyword>
<dbReference type="SUPFAM" id="SSF51161">
    <property type="entry name" value="Trimeric LpxA-like enzymes"/>
    <property type="match status" value="1"/>
</dbReference>
<dbReference type="InterPro" id="IPR011004">
    <property type="entry name" value="Trimer_LpxA-like_sf"/>
</dbReference>
<dbReference type="CDD" id="cd11558">
    <property type="entry name" value="W2_eIF2B_epsilon"/>
    <property type="match status" value="1"/>
</dbReference>
<feature type="domain" description="W2" evidence="4">
    <location>
        <begin position="565"/>
        <end position="729"/>
    </location>
</feature>
<dbReference type="GO" id="GO:0005851">
    <property type="term" value="C:eukaryotic translation initiation factor 2B complex"/>
    <property type="evidence" value="ECO:0007669"/>
    <property type="project" value="TreeGrafter"/>
</dbReference>
<dbReference type="Pfam" id="PF02020">
    <property type="entry name" value="W2"/>
    <property type="match status" value="1"/>
</dbReference>
<dbReference type="PANTHER" id="PTHR45887">
    <property type="entry name" value="TRANSLATION INITIATION FACTOR EIF-2B SUBUNIT EPSILON"/>
    <property type="match status" value="1"/>
</dbReference>
<dbReference type="Gene3D" id="2.160.10.10">
    <property type="entry name" value="Hexapeptide repeat proteins"/>
    <property type="match status" value="1"/>
</dbReference>
<name>A0AA39GT80_9BILA</name>